<evidence type="ECO:0000256" key="4">
    <source>
        <dbReference type="ARBA" id="ARBA00022475"/>
    </source>
</evidence>
<evidence type="ECO:0000313" key="12">
    <source>
        <dbReference type="EMBL" id="GAH39819.1"/>
    </source>
</evidence>
<dbReference type="InterPro" id="IPR058982">
    <property type="entry name" value="Beta-barrel_AprE"/>
</dbReference>
<evidence type="ECO:0000259" key="11">
    <source>
        <dbReference type="Pfam" id="PF26002"/>
    </source>
</evidence>
<keyword evidence="8" id="KW-0472">Membrane</keyword>
<evidence type="ECO:0000256" key="8">
    <source>
        <dbReference type="ARBA" id="ARBA00023136"/>
    </source>
</evidence>
<dbReference type="PROSITE" id="PS00543">
    <property type="entry name" value="HLYD_FAMILY"/>
    <property type="match status" value="1"/>
</dbReference>
<keyword evidence="9" id="KW-0175">Coiled coil</keyword>
<dbReference type="Pfam" id="PF26002">
    <property type="entry name" value="Beta-barrel_AprE"/>
    <property type="match status" value="1"/>
</dbReference>
<dbReference type="PANTHER" id="PTHR30386:SF27">
    <property type="entry name" value="MEMBRANE FUSION PROTEIN (MFP) FAMILY PROTEIN"/>
    <property type="match status" value="1"/>
</dbReference>
<evidence type="ECO:0000256" key="5">
    <source>
        <dbReference type="ARBA" id="ARBA00022519"/>
    </source>
</evidence>
<evidence type="ECO:0000256" key="9">
    <source>
        <dbReference type="SAM" id="Coils"/>
    </source>
</evidence>
<comment type="subcellular location">
    <subcellularLocation>
        <location evidence="1">Cell inner membrane</location>
        <topology evidence="1">Single-pass membrane protein</topology>
    </subcellularLocation>
</comment>
<sequence length="363" mass="39032">EMNAQLRDVESLTAEVARRQAAIDGASLPVIGPPAVGFDGTIDDALRRREELVLQADLADLAASRARLEAQQAEKLATRSRLLASIAARERLIALSRERVEMRETLTERGAGSRALTIEAQQQLETQLASDVADRSQVIETEAAIKSLARQIDESVSRFIADQTGKLADAQRKLDRVKQDLIKARAKNAQMQLRAPIAGVVQQLAVTTVGQVVGSGQSLMTIVPQDSAIEIEAQVLNQDIGFVEVGQRAVVKVEAFPFTRYGTLDGVVTNVSRDGVDQRDPSTSGDATAVARSGGGSTAGQGQSLVFPTTIELDRHAMTIDGRPLPLVPGMAVAVEIKTGHRRVIDYLLSPIRKVVTQAGHER</sequence>
<dbReference type="GO" id="GO:0005886">
    <property type="term" value="C:plasma membrane"/>
    <property type="evidence" value="ECO:0007669"/>
    <property type="project" value="UniProtKB-SubCell"/>
</dbReference>
<name>X1GDX9_9ZZZZ</name>
<evidence type="ECO:0000256" key="3">
    <source>
        <dbReference type="ARBA" id="ARBA00022448"/>
    </source>
</evidence>
<comment type="caution">
    <text evidence="12">The sequence shown here is derived from an EMBL/GenBank/DDBJ whole genome shotgun (WGS) entry which is preliminary data.</text>
</comment>
<dbReference type="AlphaFoldDB" id="X1GDX9"/>
<keyword evidence="5" id="KW-0997">Cell inner membrane</keyword>
<keyword evidence="3" id="KW-0813">Transport</keyword>
<keyword evidence="7" id="KW-1133">Transmembrane helix</keyword>
<dbReference type="NCBIfam" id="TIGR01843">
    <property type="entry name" value="type_I_hlyD"/>
    <property type="match status" value="1"/>
</dbReference>
<dbReference type="Gene3D" id="2.40.50.100">
    <property type="match status" value="1"/>
</dbReference>
<protein>
    <recommendedName>
        <fullName evidence="11">AprE-like beta-barrel domain-containing protein</fullName>
    </recommendedName>
</protein>
<dbReference type="PRINTS" id="PR01490">
    <property type="entry name" value="RTXTOXIND"/>
</dbReference>
<comment type="similarity">
    <text evidence="2">Belongs to the membrane fusion protein (MFP) (TC 8.A.1) family.</text>
</comment>
<evidence type="ECO:0000256" key="10">
    <source>
        <dbReference type="SAM" id="MobiDB-lite"/>
    </source>
</evidence>
<feature type="coiled-coil region" evidence="9">
    <location>
        <begin position="160"/>
        <end position="194"/>
    </location>
</feature>
<keyword evidence="4" id="KW-1003">Cell membrane</keyword>
<evidence type="ECO:0000256" key="2">
    <source>
        <dbReference type="ARBA" id="ARBA00009477"/>
    </source>
</evidence>
<dbReference type="EMBL" id="BARU01008328">
    <property type="protein sequence ID" value="GAH39819.1"/>
    <property type="molecule type" value="Genomic_DNA"/>
</dbReference>
<evidence type="ECO:0000256" key="6">
    <source>
        <dbReference type="ARBA" id="ARBA00022692"/>
    </source>
</evidence>
<dbReference type="InterPro" id="IPR010129">
    <property type="entry name" value="T1SS_HlyD"/>
</dbReference>
<gene>
    <name evidence="12" type="ORF">S03H2_16316</name>
</gene>
<feature type="non-terminal residue" evidence="12">
    <location>
        <position position="1"/>
    </location>
</feature>
<dbReference type="GO" id="GO:0009306">
    <property type="term" value="P:protein secretion"/>
    <property type="evidence" value="ECO:0007669"/>
    <property type="project" value="InterPro"/>
</dbReference>
<feature type="region of interest" description="Disordered" evidence="10">
    <location>
        <begin position="272"/>
        <end position="303"/>
    </location>
</feature>
<feature type="domain" description="AprE-like beta-barrel" evidence="11">
    <location>
        <begin position="230"/>
        <end position="340"/>
    </location>
</feature>
<proteinExistence type="inferred from homology"/>
<dbReference type="InterPro" id="IPR050739">
    <property type="entry name" value="MFP"/>
</dbReference>
<evidence type="ECO:0000256" key="7">
    <source>
        <dbReference type="ARBA" id="ARBA00022989"/>
    </source>
</evidence>
<organism evidence="12">
    <name type="scientific">marine sediment metagenome</name>
    <dbReference type="NCBI Taxonomy" id="412755"/>
    <lineage>
        <taxon>unclassified sequences</taxon>
        <taxon>metagenomes</taxon>
        <taxon>ecological metagenomes</taxon>
    </lineage>
</organism>
<keyword evidence="6" id="KW-0812">Transmembrane</keyword>
<dbReference type="PANTHER" id="PTHR30386">
    <property type="entry name" value="MEMBRANE FUSION SUBUNIT OF EMRAB-TOLC MULTIDRUG EFFLUX PUMP"/>
    <property type="match status" value="1"/>
</dbReference>
<dbReference type="InterPro" id="IPR006144">
    <property type="entry name" value="Secretion_HlyD_CS"/>
</dbReference>
<reference evidence="12" key="1">
    <citation type="journal article" date="2014" name="Front. Microbiol.">
        <title>High frequency of phylogenetically diverse reductive dehalogenase-homologous genes in deep subseafloor sedimentary metagenomes.</title>
        <authorList>
            <person name="Kawai M."/>
            <person name="Futagami T."/>
            <person name="Toyoda A."/>
            <person name="Takaki Y."/>
            <person name="Nishi S."/>
            <person name="Hori S."/>
            <person name="Arai W."/>
            <person name="Tsubouchi T."/>
            <person name="Morono Y."/>
            <person name="Uchiyama I."/>
            <person name="Ito T."/>
            <person name="Fujiyama A."/>
            <person name="Inagaki F."/>
            <person name="Takami H."/>
        </authorList>
    </citation>
    <scope>NUCLEOTIDE SEQUENCE</scope>
    <source>
        <strain evidence="12">Expedition CK06-06</strain>
    </source>
</reference>
<accession>X1GDX9</accession>
<evidence type="ECO:0000256" key="1">
    <source>
        <dbReference type="ARBA" id="ARBA00004377"/>
    </source>
</evidence>
<dbReference type="Gene3D" id="2.40.30.170">
    <property type="match status" value="1"/>
</dbReference>